<keyword evidence="8" id="KW-0472">Membrane</keyword>
<keyword evidence="10" id="KW-1185">Reference proteome</keyword>
<evidence type="ECO:0000256" key="1">
    <source>
        <dbReference type="ARBA" id="ARBA00004434"/>
    </source>
</evidence>
<keyword evidence="6" id="KW-1133">Transmembrane helix</keyword>
<reference evidence="9 10" key="1">
    <citation type="submission" date="2022-05" db="EMBL/GenBank/DDBJ databases">
        <authorList>
            <consortium name="Genoscope - CEA"/>
            <person name="William W."/>
        </authorList>
    </citation>
    <scope>NUCLEOTIDE SEQUENCE [LARGE SCALE GENOMIC DNA]</scope>
</reference>
<name>A0ABN8NL80_9CNID</name>
<evidence type="ECO:0000256" key="6">
    <source>
        <dbReference type="ARBA" id="ARBA00022989"/>
    </source>
</evidence>
<evidence type="ECO:0000256" key="7">
    <source>
        <dbReference type="ARBA" id="ARBA00023128"/>
    </source>
</evidence>
<sequence>MAAQFLKFGVPMITLIVGGSFALKEFTEIKIRRRDEKGHALNKEEALEVLPHKKKQASLEEEYEAITKKLDIDNWENKRGPRPWEQ</sequence>
<evidence type="ECO:0000256" key="5">
    <source>
        <dbReference type="ARBA" id="ARBA00022792"/>
    </source>
</evidence>
<evidence type="ECO:0000256" key="2">
    <source>
        <dbReference type="ARBA" id="ARBA00008370"/>
    </source>
</evidence>
<keyword evidence="4" id="KW-0812">Transmembrane</keyword>
<comment type="caution">
    <text evidence="9">The sequence shown here is derived from an EMBL/GenBank/DDBJ whole genome shotgun (WGS) entry which is preliminary data.</text>
</comment>
<dbReference type="Proteomes" id="UP001159405">
    <property type="component" value="Unassembled WGS sequence"/>
</dbReference>
<comment type="subcellular location">
    <subcellularLocation>
        <location evidence="1">Mitochondrion inner membrane</location>
        <topology evidence="1">Single-pass membrane protein</topology>
    </subcellularLocation>
</comment>
<evidence type="ECO:0000256" key="8">
    <source>
        <dbReference type="ARBA" id="ARBA00023136"/>
    </source>
</evidence>
<accession>A0ABN8NL80</accession>
<gene>
    <name evidence="9" type="ORF">PLOB_00020553</name>
</gene>
<evidence type="ECO:0000313" key="9">
    <source>
        <dbReference type="EMBL" id="CAH3111674.1"/>
    </source>
</evidence>
<evidence type="ECO:0000256" key="3">
    <source>
        <dbReference type="ARBA" id="ARBA00021814"/>
    </source>
</evidence>
<evidence type="ECO:0000313" key="10">
    <source>
        <dbReference type="Proteomes" id="UP001159405"/>
    </source>
</evidence>
<organism evidence="9 10">
    <name type="scientific">Porites lobata</name>
    <dbReference type="NCBI Taxonomy" id="104759"/>
    <lineage>
        <taxon>Eukaryota</taxon>
        <taxon>Metazoa</taxon>
        <taxon>Cnidaria</taxon>
        <taxon>Anthozoa</taxon>
        <taxon>Hexacorallia</taxon>
        <taxon>Scleractinia</taxon>
        <taxon>Fungiina</taxon>
        <taxon>Poritidae</taxon>
        <taxon>Porites</taxon>
    </lineage>
</organism>
<proteinExistence type="inferred from homology"/>
<keyword evidence="5" id="KW-0999">Mitochondrion inner membrane</keyword>
<dbReference type="PANTHER" id="PTHR17130">
    <property type="entry name" value="MITOCHONDRIAL OUTER MEMBRANE PROTEIN 25"/>
    <property type="match status" value="1"/>
</dbReference>
<dbReference type="InterPro" id="IPR020164">
    <property type="entry name" value="Cyt_c_Oxase_assmbl_COX16"/>
</dbReference>
<comment type="similarity">
    <text evidence="2">Belongs to the COX16 family.</text>
</comment>
<keyword evidence="7" id="KW-0496">Mitochondrion</keyword>
<dbReference type="Pfam" id="PF14138">
    <property type="entry name" value="COX16"/>
    <property type="match status" value="1"/>
</dbReference>
<dbReference type="EMBL" id="CALNXK010000024">
    <property type="protein sequence ID" value="CAH3111674.1"/>
    <property type="molecule type" value="Genomic_DNA"/>
</dbReference>
<protein>
    <recommendedName>
        <fullName evidence="3">Cytochrome c oxidase assembly protein COX16 homolog, mitochondrial</fullName>
    </recommendedName>
</protein>
<evidence type="ECO:0000256" key="4">
    <source>
        <dbReference type="ARBA" id="ARBA00022692"/>
    </source>
</evidence>
<dbReference type="PANTHER" id="PTHR17130:SF14">
    <property type="entry name" value="CYTOCHROME C OXIDASE ASSEMBLY PROTEIN COX16 HOMOLOG, MITOCHONDRIAL"/>
    <property type="match status" value="1"/>
</dbReference>